<feature type="compositionally biased region" description="Low complexity" evidence="1">
    <location>
        <begin position="36"/>
        <end position="61"/>
    </location>
</feature>
<sequence>MTVVGVKREGVPVRGFASCLAVTLAVFTASSAAGCSSDSPSSAATPPVPTLSAPAVSSPSTDPSGGQVQQAVTAYMDLLHAFVAASNAGTTDTSDLSNYGTGTALQVLSDGLQDNKSKGVKSQGQPGIDAPQVTKISPADDPTSVTVTGCVDDTHWLLYTYDGKLADNPPSGRRGTSAVIDRSGSVWKVTSLAIKDVGTCAD</sequence>
<name>A0ABP9SLW0_9ACTN</name>
<evidence type="ECO:0000313" key="3">
    <source>
        <dbReference type="EMBL" id="GAA5197406.1"/>
    </source>
</evidence>
<evidence type="ECO:0000256" key="2">
    <source>
        <dbReference type="SAM" id="SignalP"/>
    </source>
</evidence>
<reference evidence="4" key="1">
    <citation type="journal article" date="2019" name="Int. J. Syst. Evol. Microbiol.">
        <title>The Global Catalogue of Microorganisms (GCM) 10K type strain sequencing project: providing services to taxonomists for standard genome sequencing and annotation.</title>
        <authorList>
            <consortium name="The Broad Institute Genomics Platform"/>
            <consortium name="The Broad Institute Genome Sequencing Center for Infectious Disease"/>
            <person name="Wu L."/>
            <person name="Ma J."/>
        </authorList>
    </citation>
    <scope>NUCLEOTIDE SEQUENCE [LARGE SCALE GENOMIC DNA]</scope>
    <source>
        <strain evidence="4">JCM 18304</strain>
    </source>
</reference>
<keyword evidence="4" id="KW-1185">Reference proteome</keyword>
<keyword evidence="2" id="KW-0732">Signal</keyword>
<feature type="region of interest" description="Disordered" evidence="1">
    <location>
        <begin position="36"/>
        <end position="67"/>
    </location>
</feature>
<evidence type="ECO:0000313" key="4">
    <source>
        <dbReference type="Proteomes" id="UP001501570"/>
    </source>
</evidence>
<dbReference type="PROSITE" id="PS51257">
    <property type="entry name" value="PROKAR_LIPOPROTEIN"/>
    <property type="match status" value="1"/>
</dbReference>
<feature type="signal peptide" evidence="2">
    <location>
        <begin position="1"/>
        <end position="32"/>
    </location>
</feature>
<feature type="region of interest" description="Disordered" evidence="1">
    <location>
        <begin position="114"/>
        <end position="141"/>
    </location>
</feature>
<gene>
    <name evidence="3" type="ORF">GCM10023322_68600</name>
</gene>
<dbReference type="Proteomes" id="UP001501570">
    <property type="component" value="Unassembled WGS sequence"/>
</dbReference>
<evidence type="ECO:0008006" key="5">
    <source>
        <dbReference type="Google" id="ProtNLM"/>
    </source>
</evidence>
<organism evidence="3 4">
    <name type="scientific">Rugosimonospora acidiphila</name>
    <dbReference type="NCBI Taxonomy" id="556531"/>
    <lineage>
        <taxon>Bacteria</taxon>
        <taxon>Bacillati</taxon>
        <taxon>Actinomycetota</taxon>
        <taxon>Actinomycetes</taxon>
        <taxon>Micromonosporales</taxon>
        <taxon>Micromonosporaceae</taxon>
        <taxon>Rugosimonospora</taxon>
    </lineage>
</organism>
<evidence type="ECO:0000256" key="1">
    <source>
        <dbReference type="SAM" id="MobiDB-lite"/>
    </source>
</evidence>
<protein>
    <recommendedName>
        <fullName evidence="5">SnoaL-like domain-containing protein</fullName>
    </recommendedName>
</protein>
<feature type="chain" id="PRO_5046535616" description="SnoaL-like domain-containing protein" evidence="2">
    <location>
        <begin position="33"/>
        <end position="202"/>
    </location>
</feature>
<comment type="caution">
    <text evidence="3">The sequence shown here is derived from an EMBL/GenBank/DDBJ whole genome shotgun (WGS) entry which is preliminary data.</text>
</comment>
<dbReference type="RefSeq" id="WP_345636791.1">
    <property type="nucleotide sequence ID" value="NZ_BAABJQ010000029.1"/>
</dbReference>
<proteinExistence type="predicted"/>
<accession>A0ABP9SLW0</accession>
<dbReference type="EMBL" id="BAABJQ010000029">
    <property type="protein sequence ID" value="GAA5197406.1"/>
    <property type="molecule type" value="Genomic_DNA"/>
</dbReference>